<reference evidence="1" key="1">
    <citation type="journal article" date="2021" name="Proc. Natl. Acad. Sci. U.S.A.">
        <title>A Catalog of Tens of Thousands of Viruses from Human Metagenomes Reveals Hidden Associations with Chronic Diseases.</title>
        <authorList>
            <person name="Tisza M.J."/>
            <person name="Buck C.B."/>
        </authorList>
    </citation>
    <scope>NUCLEOTIDE SEQUENCE</scope>
    <source>
        <strain evidence="1">CtSGr1</strain>
    </source>
</reference>
<evidence type="ECO:0000313" key="1">
    <source>
        <dbReference type="EMBL" id="DAD72557.1"/>
    </source>
</evidence>
<dbReference type="EMBL" id="BK015900">
    <property type="protein sequence ID" value="DAD72557.1"/>
    <property type="molecule type" value="Genomic_DNA"/>
</dbReference>
<name>A0A8S5LR82_9CAUD</name>
<proteinExistence type="predicted"/>
<protein>
    <submittedName>
        <fullName evidence="1">Uncharacterized protein</fullName>
    </submittedName>
</protein>
<sequence length="29" mass="3386">MLFSAIRLLPKSSIELHLYCTTKIPIRKL</sequence>
<accession>A0A8S5LR82</accession>
<organism evidence="1">
    <name type="scientific">Myoviridae sp. ctSGr1</name>
    <dbReference type="NCBI Taxonomy" id="2827609"/>
    <lineage>
        <taxon>Viruses</taxon>
        <taxon>Duplodnaviria</taxon>
        <taxon>Heunggongvirae</taxon>
        <taxon>Uroviricota</taxon>
        <taxon>Caudoviricetes</taxon>
    </lineage>
</organism>